<dbReference type="EMBL" id="BARW01031375">
    <property type="protein sequence ID" value="GAJ03028.1"/>
    <property type="molecule type" value="Genomic_DNA"/>
</dbReference>
<dbReference type="AlphaFoldDB" id="X1TCJ6"/>
<organism evidence="1">
    <name type="scientific">marine sediment metagenome</name>
    <dbReference type="NCBI Taxonomy" id="412755"/>
    <lineage>
        <taxon>unclassified sequences</taxon>
        <taxon>metagenomes</taxon>
        <taxon>ecological metagenomes</taxon>
    </lineage>
</organism>
<accession>X1TCJ6</accession>
<evidence type="ECO:0000313" key="1">
    <source>
        <dbReference type="EMBL" id="GAJ03028.1"/>
    </source>
</evidence>
<gene>
    <name evidence="1" type="ORF">S12H4_49920</name>
</gene>
<reference evidence="1" key="1">
    <citation type="journal article" date="2014" name="Front. Microbiol.">
        <title>High frequency of phylogenetically diverse reductive dehalogenase-homologous genes in deep subseafloor sedimentary metagenomes.</title>
        <authorList>
            <person name="Kawai M."/>
            <person name="Futagami T."/>
            <person name="Toyoda A."/>
            <person name="Takaki Y."/>
            <person name="Nishi S."/>
            <person name="Hori S."/>
            <person name="Arai W."/>
            <person name="Tsubouchi T."/>
            <person name="Morono Y."/>
            <person name="Uchiyama I."/>
            <person name="Ito T."/>
            <person name="Fujiyama A."/>
            <person name="Inagaki F."/>
            <person name="Takami H."/>
        </authorList>
    </citation>
    <scope>NUCLEOTIDE SEQUENCE</scope>
    <source>
        <strain evidence="1">Expedition CK06-06</strain>
    </source>
</reference>
<comment type="caution">
    <text evidence="1">The sequence shown here is derived from an EMBL/GenBank/DDBJ whole genome shotgun (WGS) entry which is preliminary data.</text>
</comment>
<sequence>MGINMTIDIYEFWYMIQGVANKLDDLTEYKENNWSKNFAFKENLDFNIKFVNELLGFKALNGIDNLKIKPRKEVNKKNESI</sequence>
<proteinExistence type="predicted"/>
<protein>
    <submittedName>
        <fullName evidence="1">Uncharacterized protein</fullName>
    </submittedName>
</protein>
<name>X1TCJ6_9ZZZZ</name>